<comment type="caution">
    <text evidence="2">The sequence shown here is derived from an EMBL/GenBank/DDBJ whole genome shotgun (WGS) entry which is preliminary data.</text>
</comment>
<protein>
    <recommendedName>
        <fullName evidence="4">ABC transporter permease</fullName>
    </recommendedName>
</protein>
<evidence type="ECO:0000313" key="3">
    <source>
        <dbReference type="Proteomes" id="UP001198200"/>
    </source>
</evidence>
<proteinExistence type="predicted"/>
<dbReference type="EMBL" id="JAJEQN010000002">
    <property type="protein sequence ID" value="MCC2220208.1"/>
    <property type="molecule type" value="Genomic_DNA"/>
</dbReference>
<dbReference type="RefSeq" id="WP_308730879.1">
    <property type="nucleotide sequence ID" value="NZ_JAJEQN010000002.1"/>
</dbReference>
<evidence type="ECO:0008006" key="4">
    <source>
        <dbReference type="Google" id="ProtNLM"/>
    </source>
</evidence>
<gene>
    <name evidence="2" type="ORF">LKD48_00910</name>
</gene>
<keyword evidence="1" id="KW-1133">Transmembrane helix</keyword>
<dbReference type="InterPro" id="IPR050250">
    <property type="entry name" value="Macrolide_Exporter_MacB"/>
</dbReference>
<feature type="transmembrane region" description="Helical" evidence="1">
    <location>
        <begin position="348"/>
        <end position="368"/>
    </location>
</feature>
<keyword evidence="3" id="KW-1185">Reference proteome</keyword>
<organism evidence="2 3">
    <name type="scientific">Anthropogastromicrobium aceti</name>
    <dbReference type="NCBI Taxonomy" id="2981768"/>
    <lineage>
        <taxon>Bacteria</taxon>
        <taxon>Bacillati</taxon>
        <taxon>Bacillota</taxon>
        <taxon>Clostridia</taxon>
        <taxon>Lachnospirales</taxon>
        <taxon>Lachnospiraceae</taxon>
        <taxon>Anthropogastromicrobium</taxon>
    </lineage>
</organism>
<dbReference type="AlphaFoldDB" id="A0AAE3JB18"/>
<accession>A0AAE3JB18</accession>
<keyword evidence="1" id="KW-0812">Transmembrane</keyword>
<dbReference type="GO" id="GO:0022857">
    <property type="term" value="F:transmembrane transporter activity"/>
    <property type="evidence" value="ECO:0007669"/>
    <property type="project" value="TreeGrafter"/>
</dbReference>
<keyword evidence="1" id="KW-0472">Membrane</keyword>
<dbReference type="PANTHER" id="PTHR30572:SF4">
    <property type="entry name" value="ABC TRANSPORTER PERMEASE YTRF"/>
    <property type="match status" value="1"/>
</dbReference>
<evidence type="ECO:0000313" key="2">
    <source>
        <dbReference type="EMBL" id="MCC2220208.1"/>
    </source>
</evidence>
<evidence type="ECO:0000256" key="1">
    <source>
        <dbReference type="SAM" id="Phobius"/>
    </source>
</evidence>
<reference evidence="2 3" key="1">
    <citation type="submission" date="2021-10" db="EMBL/GenBank/DDBJ databases">
        <title>Anaerobic single-cell dispensing facilitates the cultivation of human gut bacteria.</title>
        <authorList>
            <person name="Afrizal A."/>
        </authorList>
    </citation>
    <scope>NUCLEOTIDE SEQUENCE [LARGE SCALE GENOMIC DNA]</scope>
    <source>
        <strain evidence="2 3">CLA-AA-H224</strain>
    </source>
</reference>
<dbReference type="Proteomes" id="UP001198200">
    <property type="component" value="Unassembled WGS sequence"/>
</dbReference>
<sequence>MTTIKYALREVRKYFGRYLPIYAQIITSVLLFAFIAVTFDQARVFSAKMYEYSEHKNMYAVVDKTDVPTIMNTLVAEGAEEKCKELYEYTAKNVEMYIHMKDKVRWNGKDIEVLQINKNFFDLYQINLQQGRIFYDSEWNGQINEDEPIPVLVGSEVAATYPIGTRFTNEVSDKSLFEIVGVLDKDAFYLEPVVGNRIISLNSAFIIPWIPRESFNNGYRNVNLFHVLQLETNSVEVLNDISAKSKELGLFDFDFVSFREQIEVVNTYYQNVYSRDCAMLGALLLYCVIGSITMLLQYINTHMKQNSIYMLCGATQHEIGLQMMIQILVPILIGLVFSAIIFKTAFAVIAGVLFGIVLLGVILFIPLLKWNRMEISQIFKTYE</sequence>
<name>A0AAE3JB18_9FIRM</name>
<dbReference type="GO" id="GO:0005886">
    <property type="term" value="C:plasma membrane"/>
    <property type="evidence" value="ECO:0007669"/>
    <property type="project" value="TreeGrafter"/>
</dbReference>
<dbReference type="PANTHER" id="PTHR30572">
    <property type="entry name" value="MEMBRANE COMPONENT OF TRANSPORTER-RELATED"/>
    <property type="match status" value="1"/>
</dbReference>
<feature type="transmembrane region" description="Helical" evidence="1">
    <location>
        <begin position="21"/>
        <end position="39"/>
    </location>
</feature>
<feature type="transmembrane region" description="Helical" evidence="1">
    <location>
        <begin position="278"/>
        <end position="299"/>
    </location>
</feature>
<feature type="transmembrane region" description="Helical" evidence="1">
    <location>
        <begin position="319"/>
        <end position="342"/>
    </location>
</feature>